<dbReference type="GO" id="GO:0008137">
    <property type="term" value="F:NADH dehydrogenase (ubiquinone) activity"/>
    <property type="evidence" value="ECO:0007669"/>
    <property type="project" value="InterPro"/>
</dbReference>
<evidence type="ECO:0000256" key="6">
    <source>
        <dbReference type="ARBA" id="ARBA00023014"/>
    </source>
</evidence>
<evidence type="ECO:0000256" key="1">
    <source>
        <dbReference type="ARBA" id="ARBA00001966"/>
    </source>
</evidence>
<proteinExistence type="inferred from homology"/>
<keyword evidence="7" id="KW-0456">Lyase</keyword>
<dbReference type="SUPFAM" id="SSF56770">
    <property type="entry name" value="HydA/Nqo6-like"/>
    <property type="match status" value="1"/>
</dbReference>
<dbReference type="InterPro" id="IPR006138">
    <property type="entry name" value="NADH_UQ_OxRdtase_20Kd_su"/>
</dbReference>
<keyword evidence="5" id="KW-0408">Iron</keyword>
<dbReference type="Gene3D" id="3.40.50.12280">
    <property type="match status" value="1"/>
</dbReference>
<evidence type="ECO:0000256" key="5">
    <source>
        <dbReference type="ARBA" id="ARBA00023004"/>
    </source>
</evidence>
<comment type="cofactor">
    <cofactor evidence="1">
        <name>[4Fe-4S] cluster</name>
        <dbReference type="ChEBI" id="CHEBI:49883"/>
    </cofactor>
</comment>
<evidence type="ECO:0000313" key="7">
    <source>
        <dbReference type="EMBL" id="STI16199.1"/>
    </source>
</evidence>
<dbReference type="InterPro" id="IPR052375">
    <property type="entry name" value="Complex_I_20kDa-like"/>
</dbReference>
<dbReference type="GO" id="GO:0051539">
    <property type="term" value="F:4 iron, 4 sulfur cluster binding"/>
    <property type="evidence" value="ECO:0007669"/>
    <property type="project" value="UniProtKB-KW"/>
</dbReference>
<organism evidence="7 8">
    <name type="scientific">Escherichia coli</name>
    <dbReference type="NCBI Taxonomy" id="562"/>
    <lineage>
        <taxon>Bacteria</taxon>
        <taxon>Pseudomonadati</taxon>
        <taxon>Pseudomonadota</taxon>
        <taxon>Gammaproteobacteria</taxon>
        <taxon>Enterobacterales</taxon>
        <taxon>Enterobacteriaceae</taxon>
        <taxon>Escherichia</taxon>
    </lineage>
</organism>
<keyword evidence="3" id="KW-0004">4Fe-4S</keyword>
<dbReference type="PROSITE" id="PS01150">
    <property type="entry name" value="COMPLEX1_20K"/>
    <property type="match status" value="1"/>
</dbReference>
<protein>
    <submittedName>
        <fullName evidence="7">Formate hydrogenlyase subunit 7</fullName>
    </submittedName>
</protein>
<dbReference type="AlphaFoldDB" id="A0A376RE56"/>
<dbReference type="EMBL" id="UGCD01000002">
    <property type="protein sequence ID" value="STI16199.1"/>
    <property type="molecule type" value="Genomic_DNA"/>
</dbReference>
<dbReference type="Proteomes" id="UP000254159">
    <property type="component" value="Unassembled WGS sequence"/>
</dbReference>
<comment type="similarity">
    <text evidence="2">Belongs to the complex I 20 kDa subunit family.</text>
</comment>
<dbReference type="GO" id="GO:0016829">
    <property type="term" value="F:lyase activity"/>
    <property type="evidence" value="ECO:0007669"/>
    <property type="project" value="UniProtKB-KW"/>
</dbReference>
<evidence type="ECO:0000256" key="2">
    <source>
        <dbReference type="ARBA" id="ARBA00009173"/>
    </source>
</evidence>
<dbReference type="GO" id="GO:0048038">
    <property type="term" value="F:quinone binding"/>
    <property type="evidence" value="ECO:0007669"/>
    <property type="project" value="InterPro"/>
</dbReference>
<dbReference type="GO" id="GO:0046872">
    <property type="term" value="F:metal ion binding"/>
    <property type="evidence" value="ECO:0007669"/>
    <property type="project" value="UniProtKB-KW"/>
</dbReference>
<dbReference type="PANTHER" id="PTHR42989">
    <property type="entry name" value="HYDROGENASE-4 COMPONENT I"/>
    <property type="match status" value="1"/>
</dbReference>
<name>A0A376RE56_ECOLX</name>
<evidence type="ECO:0000256" key="4">
    <source>
        <dbReference type="ARBA" id="ARBA00022723"/>
    </source>
</evidence>
<dbReference type="PANTHER" id="PTHR42989:SF1">
    <property type="entry name" value="FORMATE HYDROGENLYASE SUBUNIT 7-RELATED"/>
    <property type="match status" value="1"/>
</dbReference>
<accession>A0A376RE56</accession>
<evidence type="ECO:0000256" key="3">
    <source>
        <dbReference type="ARBA" id="ARBA00022485"/>
    </source>
</evidence>
<evidence type="ECO:0000313" key="8">
    <source>
        <dbReference type="Proteomes" id="UP000254159"/>
    </source>
</evidence>
<reference evidence="7 8" key="1">
    <citation type="submission" date="2018-06" db="EMBL/GenBank/DDBJ databases">
        <authorList>
            <consortium name="Pathogen Informatics"/>
            <person name="Doyle S."/>
        </authorList>
    </citation>
    <scope>NUCLEOTIDE SEQUENCE [LARGE SCALE GENOMIC DNA]</scope>
    <source>
        <strain evidence="7 8">NCTC10865</strain>
    </source>
</reference>
<sequence>MWGGTDKIVPVDVYIPGCPPTPAATLYGFAMALGLLEQKIHARGPGEQDEQPAEILHGDMVQPLRVKVDREARRLAGYRYGRQIADDFLTQLGQGEEQVARWLEAENDPRLNEIVSHLNHVVEEARIR</sequence>
<keyword evidence="6" id="KW-0411">Iron-sulfur</keyword>
<keyword evidence="4" id="KW-0479">Metal-binding</keyword>
<gene>
    <name evidence="7" type="primary">hycG_2</name>
    <name evidence="7" type="ORF">NCTC10865_01443</name>
</gene>